<sequence>MRVVLNLLGLCFVALGVIGMFVPVLPTTVFLIIAAVIFARSNPEWERRIMAHPKFGPPIRAFRERGVIGPTAKIAAVSGMAVSSVIGFVTLRGVWAFVPAGVCLLCALYVLSRPSQ</sequence>
<dbReference type="Proteomes" id="UP001216595">
    <property type="component" value="Unassembled WGS sequence"/>
</dbReference>
<comment type="caution">
    <text evidence="2">The sequence shown here is derived from an EMBL/GenBank/DDBJ whole genome shotgun (WGS) entry which is preliminary data.</text>
</comment>
<keyword evidence="1" id="KW-0472">Membrane</keyword>
<dbReference type="EMBL" id="JAQQKW010000006">
    <property type="protein sequence ID" value="MDC7695003.1"/>
    <property type="molecule type" value="Genomic_DNA"/>
</dbReference>
<dbReference type="PIRSF" id="PIRSF016789">
    <property type="entry name" value="DUF454"/>
    <property type="match status" value="1"/>
</dbReference>
<name>A0ABT5IFN8_9CAUL</name>
<protein>
    <submittedName>
        <fullName evidence="2">YbaN family protein</fullName>
    </submittedName>
</protein>
<keyword evidence="1" id="KW-1133">Transmembrane helix</keyword>
<reference evidence="2 3" key="1">
    <citation type="submission" date="2023-01" db="EMBL/GenBank/DDBJ databases">
        <title>Novel species of the genus Asticcacaulis isolated from rivers.</title>
        <authorList>
            <person name="Lu H."/>
        </authorList>
    </citation>
    <scope>NUCLEOTIDE SEQUENCE [LARGE SCALE GENOMIC DNA]</scope>
    <source>
        <strain evidence="2 3">DXS10W</strain>
    </source>
</reference>
<keyword evidence="3" id="KW-1185">Reference proteome</keyword>
<evidence type="ECO:0000313" key="3">
    <source>
        <dbReference type="Proteomes" id="UP001216595"/>
    </source>
</evidence>
<dbReference type="PANTHER" id="PTHR35813:SF1">
    <property type="entry name" value="INNER MEMBRANE PROTEIN YBAN"/>
    <property type="match status" value="1"/>
</dbReference>
<keyword evidence="1" id="KW-0812">Transmembrane</keyword>
<evidence type="ECO:0000313" key="2">
    <source>
        <dbReference type="EMBL" id="MDC7695003.1"/>
    </source>
</evidence>
<feature type="transmembrane region" description="Helical" evidence="1">
    <location>
        <begin position="6"/>
        <end position="39"/>
    </location>
</feature>
<organism evidence="2 3">
    <name type="scientific">Asticcacaulis currens</name>
    <dbReference type="NCBI Taxonomy" id="2984210"/>
    <lineage>
        <taxon>Bacteria</taxon>
        <taxon>Pseudomonadati</taxon>
        <taxon>Pseudomonadota</taxon>
        <taxon>Alphaproteobacteria</taxon>
        <taxon>Caulobacterales</taxon>
        <taxon>Caulobacteraceae</taxon>
        <taxon>Asticcacaulis</taxon>
    </lineage>
</organism>
<dbReference type="Pfam" id="PF04304">
    <property type="entry name" value="DUF454"/>
    <property type="match status" value="1"/>
</dbReference>
<proteinExistence type="predicted"/>
<feature type="transmembrane region" description="Helical" evidence="1">
    <location>
        <begin position="94"/>
        <end position="111"/>
    </location>
</feature>
<dbReference type="InterPro" id="IPR007401">
    <property type="entry name" value="DUF454"/>
</dbReference>
<evidence type="ECO:0000256" key="1">
    <source>
        <dbReference type="SAM" id="Phobius"/>
    </source>
</evidence>
<dbReference type="RefSeq" id="WP_126423920.1">
    <property type="nucleotide sequence ID" value="NZ_JAQQKW010000006.1"/>
</dbReference>
<accession>A0ABT5IFN8</accession>
<gene>
    <name evidence="2" type="ORF">PQU94_12010</name>
</gene>
<dbReference type="PANTHER" id="PTHR35813">
    <property type="entry name" value="INNER MEMBRANE PROTEIN YBAN"/>
    <property type="match status" value="1"/>
</dbReference>